<feature type="region of interest" description="Disordered" evidence="1">
    <location>
        <begin position="73"/>
        <end position="122"/>
    </location>
</feature>
<feature type="compositionally biased region" description="Polar residues" evidence="1">
    <location>
        <begin position="169"/>
        <end position="179"/>
    </location>
</feature>
<evidence type="ECO:0000256" key="1">
    <source>
        <dbReference type="SAM" id="MobiDB-lite"/>
    </source>
</evidence>
<feature type="compositionally biased region" description="Low complexity" evidence="1">
    <location>
        <begin position="106"/>
        <end position="122"/>
    </location>
</feature>
<gene>
    <name evidence="2" type="ORF">BDN71DRAFT_516277</name>
</gene>
<proteinExistence type="predicted"/>
<feature type="compositionally biased region" description="Gly residues" evidence="1">
    <location>
        <begin position="78"/>
        <end position="105"/>
    </location>
</feature>
<evidence type="ECO:0000313" key="2">
    <source>
        <dbReference type="EMBL" id="KAF9497995.1"/>
    </source>
</evidence>
<evidence type="ECO:0000313" key="3">
    <source>
        <dbReference type="Proteomes" id="UP000807025"/>
    </source>
</evidence>
<dbReference type="EMBL" id="MU154540">
    <property type="protein sequence ID" value="KAF9497995.1"/>
    <property type="molecule type" value="Genomic_DNA"/>
</dbReference>
<organism evidence="2 3">
    <name type="scientific">Pleurotus eryngii</name>
    <name type="common">Boletus of the steppes</name>
    <dbReference type="NCBI Taxonomy" id="5323"/>
    <lineage>
        <taxon>Eukaryota</taxon>
        <taxon>Fungi</taxon>
        <taxon>Dikarya</taxon>
        <taxon>Basidiomycota</taxon>
        <taxon>Agaricomycotina</taxon>
        <taxon>Agaricomycetes</taxon>
        <taxon>Agaricomycetidae</taxon>
        <taxon>Agaricales</taxon>
        <taxon>Pleurotineae</taxon>
        <taxon>Pleurotaceae</taxon>
        <taxon>Pleurotus</taxon>
    </lineage>
</organism>
<name>A0A9P6DIL1_PLEER</name>
<feature type="region of interest" description="Disordered" evidence="1">
    <location>
        <begin position="154"/>
        <end position="179"/>
    </location>
</feature>
<sequence length="179" mass="18538">MYTANPRQLTATNTHTCTDARTHLTQSMQLKPIFAIALYASLILAFARPAPEGALEMRADDADDAGVRNSNTTVNGTIVGGQNGGGNIGSNSGNGGQSTVGGTGNRVGNNRGNSGNNGNDGNGVNIGSLYSKITVNLLLPMIFSRCCRDISNCKPSPSPSRPTHVATPHPSNQGSNSHF</sequence>
<reference evidence="2" key="1">
    <citation type="submission" date="2020-11" db="EMBL/GenBank/DDBJ databases">
        <authorList>
            <consortium name="DOE Joint Genome Institute"/>
            <person name="Ahrendt S."/>
            <person name="Riley R."/>
            <person name="Andreopoulos W."/>
            <person name="Labutti K."/>
            <person name="Pangilinan J."/>
            <person name="Ruiz-Duenas F.J."/>
            <person name="Barrasa J.M."/>
            <person name="Sanchez-Garcia M."/>
            <person name="Camarero S."/>
            <person name="Miyauchi S."/>
            <person name="Serrano A."/>
            <person name="Linde D."/>
            <person name="Babiker R."/>
            <person name="Drula E."/>
            <person name="Ayuso-Fernandez I."/>
            <person name="Pacheco R."/>
            <person name="Padilla G."/>
            <person name="Ferreira P."/>
            <person name="Barriuso J."/>
            <person name="Kellner H."/>
            <person name="Castanera R."/>
            <person name="Alfaro M."/>
            <person name="Ramirez L."/>
            <person name="Pisabarro A.G."/>
            <person name="Kuo A."/>
            <person name="Tritt A."/>
            <person name="Lipzen A."/>
            <person name="He G."/>
            <person name="Yan M."/>
            <person name="Ng V."/>
            <person name="Cullen D."/>
            <person name="Martin F."/>
            <person name="Rosso M.-N."/>
            <person name="Henrissat B."/>
            <person name="Hibbett D."/>
            <person name="Martinez A.T."/>
            <person name="Grigoriev I.V."/>
        </authorList>
    </citation>
    <scope>NUCLEOTIDE SEQUENCE</scope>
    <source>
        <strain evidence="2">ATCC 90797</strain>
    </source>
</reference>
<dbReference type="AlphaFoldDB" id="A0A9P6DIL1"/>
<comment type="caution">
    <text evidence="2">The sequence shown here is derived from an EMBL/GenBank/DDBJ whole genome shotgun (WGS) entry which is preliminary data.</text>
</comment>
<accession>A0A9P6DIL1</accession>
<protein>
    <submittedName>
        <fullName evidence="2">Uncharacterized protein</fullName>
    </submittedName>
</protein>
<dbReference type="Proteomes" id="UP000807025">
    <property type="component" value="Unassembled WGS sequence"/>
</dbReference>
<keyword evidence="3" id="KW-1185">Reference proteome</keyword>